<dbReference type="AlphaFoldDB" id="A0A8D8Y4M8"/>
<dbReference type="EMBL" id="HBUF01357322">
    <property type="protein sequence ID" value="CAG6718339.1"/>
    <property type="molecule type" value="Transcribed_RNA"/>
</dbReference>
<sequence length="140" mass="15299">MVSFNGKFFTVSEVIMPDIFSGDELLSTTIGMIGKNPSFKTGPNSLLFGNDSVLLTLSSRRFIVLILLLVCLPDSLLVPCDVSISPSPSSMLLKNSSMFLSACLPTKICEERVIFLLFSKLGMLCELDCFLAVPENLCFC</sequence>
<organism evidence="1">
    <name type="scientific">Cacopsylla melanoneura</name>
    <dbReference type="NCBI Taxonomy" id="428564"/>
    <lineage>
        <taxon>Eukaryota</taxon>
        <taxon>Metazoa</taxon>
        <taxon>Ecdysozoa</taxon>
        <taxon>Arthropoda</taxon>
        <taxon>Hexapoda</taxon>
        <taxon>Insecta</taxon>
        <taxon>Pterygota</taxon>
        <taxon>Neoptera</taxon>
        <taxon>Paraneoptera</taxon>
        <taxon>Hemiptera</taxon>
        <taxon>Sternorrhyncha</taxon>
        <taxon>Psylloidea</taxon>
        <taxon>Psyllidae</taxon>
        <taxon>Psyllinae</taxon>
        <taxon>Cacopsylla</taxon>
    </lineage>
</organism>
<evidence type="ECO:0000313" key="1">
    <source>
        <dbReference type="EMBL" id="CAG6718339.1"/>
    </source>
</evidence>
<accession>A0A8D8Y4M8</accession>
<proteinExistence type="predicted"/>
<name>A0A8D8Y4M8_9HEMI</name>
<reference evidence="1" key="1">
    <citation type="submission" date="2021-05" db="EMBL/GenBank/DDBJ databases">
        <authorList>
            <person name="Alioto T."/>
            <person name="Alioto T."/>
            <person name="Gomez Garrido J."/>
        </authorList>
    </citation>
    <scope>NUCLEOTIDE SEQUENCE</scope>
</reference>
<protein>
    <submittedName>
        <fullName evidence="1">Uncharacterized protein</fullName>
    </submittedName>
</protein>